<dbReference type="Pfam" id="PF15054">
    <property type="entry name" value="DUF4535"/>
    <property type="match status" value="1"/>
</dbReference>
<comment type="caution">
    <text evidence="1">The sequence shown here is derived from an EMBL/GenBank/DDBJ whole genome shotgun (WGS) entry which is preliminary data.</text>
</comment>
<keyword evidence="2" id="KW-1185">Reference proteome</keyword>
<protein>
    <submittedName>
        <fullName evidence="1">Uncharacterized protein</fullName>
    </submittedName>
</protein>
<name>A0AAN7GGU9_9MYRT</name>
<reference evidence="1 2" key="1">
    <citation type="journal article" date="2023" name="Hortic Res">
        <title>Pangenome of water caltrop reveals structural variations and asymmetric subgenome divergence after allopolyploidization.</title>
        <authorList>
            <person name="Zhang X."/>
            <person name="Chen Y."/>
            <person name="Wang L."/>
            <person name="Yuan Y."/>
            <person name="Fang M."/>
            <person name="Shi L."/>
            <person name="Lu R."/>
            <person name="Comes H.P."/>
            <person name="Ma Y."/>
            <person name="Chen Y."/>
            <person name="Huang G."/>
            <person name="Zhou Y."/>
            <person name="Zheng Z."/>
            <person name="Qiu Y."/>
        </authorList>
    </citation>
    <scope>NUCLEOTIDE SEQUENCE [LARGE SCALE GENOMIC DNA]</scope>
    <source>
        <tissue evidence="1">Roots</tissue>
    </source>
</reference>
<dbReference type="AlphaFoldDB" id="A0AAN7GGU9"/>
<dbReference type="PANTHER" id="PTHR33528:SF17">
    <property type="entry name" value="TRANSMEMBRANE PROTEIN"/>
    <property type="match status" value="1"/>
</dbReference>
<dbReference type="PANTHER" id="PTHR33528">
    <property type="entry name" value="OS07G0239500 PROTEIN"/>
    <property type="match status" value="1"/>
</dbReference>
<sequence length="92" mass="10425">MGIIRSSFPFIAGTVCGIYIAQNYHVPNIRKLAYSAIFRAKEVEEKYRMVNYPAFIDLALFGASEISTVNKIFELAVPSNESKILYVESRDK</sequence>
<dbReference type="Proteomes" id="UP001345219">
    <property type="component" value="Chromosome 1"/>
</dbReference>
<dbReference type="EMBL" id="JAXIOK010000023">
    <property type="protein sequence ID" value="KAK4743491.1"/>
    <property type="molecule type" value="Genomic_DNA"/>
</dbReference>
<proteinExistence type="predicted"/>
<gene>
    <name evidence="1" type="ORF">SAY87_001492</name>
</gene>
<evidence type="ECO:0000313" key="2">
    <source>
        <dbReference type="Proteomes" id="UP001345219"/>
    </source>
</evidence>
<accession>A0AAN7GGU9</accession>
<organism evidence="1 2">
    <name type="scientific">Trapa incisa</name>
    <dbReference type="NCBI Taxonomy" id="236973"/>
    <lineage>
        <taxon>Eukaryota</taxon>
        <taxon>Viridiplantae</taxon>
        <taxon>Streptophyta</taxon>
        <taxon>Embryophyta</taxon>
        <taxon>Tracheophyta</taxon>
        <taxon>Spermatophyta</taxon>
        <taxon>Magnoliopsida</taxon>
        <taxon>eudicotyledons</taxon>
        <taxon>Gunneridae</taxon>
        <taxon>Pentapetalae</taxon>
        <taxon>rosids</taxon>
        <taxon>malvids</taxon>
        <taxon>Myrtales</taxon>
        <taxon>Lythraceae</taxon>
        <taxon>Trapa</taxon>
    </lineage>
</organism>
<dbReference type="InterPro" id="IPR027854">
    <property type="entry name" value="STMP1"/>
</dbReference>
<evidence type="ECO:0000313" key="1">
    <source>
        <dbReference type="EMBL" id="KAK4743491.1"/>
    </source>
</evidence>